<evidence type="ECO:0000256" key="8">
    <source>
        <dbReference type="RuleBase" id="RU361162"/>
    </source>
</evidence>
<dbReference type="Gene3D" id="3.30.200.20">
    <property type="entry name" value="Phosphorylase Kinase, domain 1"/>
    <property type="match status" value="1"/>
</dbReference>
<dbReference type="GO" id="GO:0000776">
    <property type="term" value="C:kinetochore"/>
    <property type="evidence" value="ECO:0007669"/>
    <property type="project" value="TreeGrafter"/>
</dbReference>
<evidence type="ECO:0000256" key="4">
    <source>
        <dbReference type="ARBA" id="ARBA00022741"/>
    </source>
</evidence>
<dbReference type="CDD" id="cd13118">
    <property type="entry name" value="POLO_box_1"/>
    <property type="match status" value="1"/>
</dbReference>
<dbReference type="GO" id="GO:0007052">
    <property type="term" value="P:mitotic spindle organization"/>
    <property type="evidence" value="ECO:0007669"/>
    <property type="project" value="TreeGrafter"/>
</dbReference>
<evidence type="ECO:0000256" key="7">
    <source>
        <dbReference type="PROSITE-ProRule" id="PRU10141"/>
    </source>
</evidence>
<feature type="region of interest" description="Disordered" evidence="9">
    <location>
        <begin position="1"/>
        <end position="69"/>
    </location>
</feature>
<evidence type="ECO:0000256" key="9">
    <source>
        <dbReference type="SAM" id="MobiDB-lite"/>
    </source>
</evidence>
<dbReference type="GO" id="GO:0005634">
    <property type="term" value="C:nucleus"/>
    <property type="evidence" value="ECO:0007669"/>
    <property type="project" value="TreeGrafter"/>
</dbReference>
<dbReference type="EC" id="2.7.11.21" evidence="8"/>
<dbReference type="Pfam" id="PF00069">
    <property type="entry name" value="Pkinase"/>
    <property type="match status" value="1"/>
</dbReference>
<name>A0A9P5ZW74_PLEER</name>
<organism evidence="12 13">
    <name type="scientific">Pleurotus eryngii</name>
    <name type="common">Boletus of the steppes</name>
    <dbReference type="NCBI Taxonomy" id="5323"/>
    <lineage>
        <taxon>Eukaryota</taxon>
        <taxon>Fungi</taxon>
        <taxon>Dikarya</taxon>
        <taxon>Basidiomycota</taxon>
        <taxon>Agaricomycotina</taxon>
        <taxon>Agaricomycetes</taxon>
        <taxon>Agaricomycetidae</taxon>
        <taxon>Agaricales</taxon>
        <taxon>Pleurotineae</taxon>
        <taxon>Pleurotaceae</taxon>
        <taxon>Pleurotus</taxon>
    </lineage>
</organism>
<dbReference type="InterPro" id="IPR036947">
    <property type="entry name" value="POLO_box_dom_sf"/>
</dbReference>
<dbReference type="PROSITE" id="PS50078">
    <property type="entry name" value="POLO_BOX"/>
    <property type="match status" value="1"/>
</dbReference>
<keyword evidence="4 7" id="KW-0547">Nucleotide-binding</keyword>
<evidence type="ECO:0000313" key="13">
    <source>
        <dbReference type="Proteomes" id="UP000807025"/>
    </source>
</evidence>
<dbReference type="PANTHER" id="PTHR24345:SF0">
    <property type="entry name" value="CELL CYCLE SERINE_THREONINE-PROTEIN KINASE CDC5_MSD2"/>
    <property type="match status" value="1"/>
</dbReference>
<dbReference type="InterPro" id="IPR033701">
    <property type="entry name" value="POLO_box_1"/>
</dbReference>
<keyword evidence="13" id="KW-1185">Reference proteome</keyword>
<dbReference type="InterPro" id="IPR000719">
    <property type="entry name" value="Prot_kinase_dom"/>
</dbReference>
<sequence>MIPIPTHTTSRRPPFTNAHNQHNVPNAALSVKALPKAPRSPPPKPAEKKPPSSPPLSRQTTKAIPPSPPRIIKDAQGLLQFQKVGLLGEGGFARVYEVKDVHGNRLACKVLSKSSLQSKKAKTKLWAEIKIHRSLAHPNIVQFQECFDDDENVYMALELCSSGSLMDLLRRRRRLTEPEARYFKIQIVGACHYMHTHQVIHRDLKLGNILLDSDMNIRVADFGLAALIENPGERKKTICGTPNYIAPEVLFDTANGHSFEVDTWSVGVMLYTLLIGRPPFQTKDVKSIYKRIRDNEYDFPAERPISSYARTLIQAILTPDPNDRPSLHEILDHPFFTQGLVPGYIPVTAQDGVPDFRHVTRAASEQNFIRLKRECMLDEDQQTSIKLPSKVIDNPTVERIPNHVGVSVPTSSLGKSITSSLAQQEKEFQKAVQPGSPIADLLTSARQPLLMANNATHHRGEPLMRKLQAAAKESPLAKSARAQSVQGSSRTRELDPMDHREEDTRKKLVESQKARIVAQMVPVRESWESRDRRDQENIPPTAIAPLRSNKGKEPVRSKTSKDATMSSSKQLNSKLTGFDAALQVLSLAFDAKSHGKVFKDPREDPTVPLRDEKVFIVSWVDYCNKYGMGYALTDGSMGVYFNDSTSMILSADKRHFDYISARHGGSVYVRKSHTVDEYPEELKSKVYLLKHFERYIMERLYSENDYTWQATERTKGMDWVQKYLRMKHVIVFKMSHDVLQFNFYDHSKLILSSHGLVVTHIDKNYNITRWTLSDIMATSLHIQARGRTGVDGGPGSTITVEGMDADQIKFNQKLVEKLKYCKEVLLSIRNASANGGTSAAGSVAGSTTSGHGAPAETMGMSTRTSKASLR</sequence>
<dbReference type="PROSITE" id="PS50011">
    <property type="entry name" value="PROTEIN_KINASE_DOM"/>
    <property type="match status" value="1"/>
</dbReference>
<dbReference type="InterPro" id="IPR017441">
    <property type="entry name" value="Protein_kinase_ATP_BS"/>
</dbReference>
<dbReference type="AlphaFoldDB" id="A0A9P5ZW74"/>
<dbReference type="Pfam" id="PF00659">
    <property type="entry name" value="POLO_box"/>
    <property type="match status" value="2"/>
</dbReference>
<evidence type="ECO:0000256" key="2">
    <source>
        <dbReference type="ARBA" id="ARBA00022679"/>
    </source>
</evidence>
<dbReference type="PANTHER" id="PTHR24345">
    <property type="entry name" value="SERINE/THREONINE-PROTEIN KINASE PLK"/>
    <property type="match status" value="1"/>
</dbReference>
<feature type="compositionally biased region" description="Polar residues" evidence="9">
    <location>
        <begin position="859"/>
        <end position="870"/>
    </location>
</feature>
<evidence type="ECO:0000259" key="10">
    <source>
        <dbReference type="PROSITE" id="PS50011"/>
    </source>
</evidence>
<feature type="region of interest" description="Disordered" evidence="9">
    <location>
        <begin position="834"/>
        <end position="870"/>
    </location>
</feature>
<keyword evidence="3" id="KW-0677">Repeat</keyword>
<reference evidence="12" key="1">
    <citation type="submission" date="2020-11" db="EMBL/GenBank/DDBJ databases">
        <authorList>
            <consortium name="DOE Joint Genome Institute"/>
            <person name="Ahrendt S."/>
            <person name="Riley R."/>
            <person name="Andreopoulos W."/>
            <person name="Labutti K."/>
            <person name="Pangilinan J."/>
            <person name="Ruiz-Duenas F.J."/>
            <person name="Barrasa J.M."/>
            <person name="Sanchez-Garcia M."/>
            <person name="Camarero S."/>
            <person name="Miyauchi S."/>
            <person name="Serrano A."/>
            <person name="Linde D."/>
            <person name="Babiker R."/>
            <person name="Drula E."/>
            <person name="Ayuso-Fernandez I."/>
            <person name="Pacheco R."/>
            <person name="Padilla G."/>
            <person name="Ferreira P."/>
            <person name="Barriuso J."/>
            <person name="Kellner H."/>
            <person name="Castanera R."/>
            <person name="Alfaro M."/>
            <person name="Ramirez L."/>
            <person name="Pisabarro A.G."/>
            <person name="Kuo A."/>
            <person name="Tritt A."/>
            <person name="Lipzen A."/>
            <person name="He G."/>
            <person name="Yan M."/>
            <person name="Ng V."/>
            <person name="Cullen D."/>
            <person name="Martin F."/>
            <person name="Rosso M.-N."/>
            <person name="Henrissat B."/>
            <person name="Hibbett D."/>
            <person name="Martinez A.T."/>
            <person name="Grigoriev I.V."/>
        </authorList>
    </citation>
    <scope>NUCLEOTIDE SEQUENCE</scope>
    <source>
        <strain evidence="12">ATCC 90797</strain>
    </source>
</reference>
<accession>A0A9P5ZW74</accession>
<feature type="compositionally biased region" description="Basic and acidic residues" evidence="9">
    <location>
        <begin position="525"/>
        <end position="536"/>
    </location>
</feature>
<dbReference type="InterPro" id="IPR011009">
    <property type="entry name" value="Kinase-like_dom_sf"/>
</dbReference>
<dbReference type="SMART" id="SM00220">
    <property type="entry name" value="S_TKc"/>
    <property type="match status" value="1"/>
</dbReference>
<comment type="similarity">
    <text evidence="8">Belongs to the protein kinase superfamily. Ser/Thr protein kinase family. CDC5/Polo subfamily.</text>
</comment>
<protein>
    <recommendedName>
        <fullName evidence="8">Serine/threonine-protein kinase</fullName>
        <ecNumber evidence="8">2.7.11.21</ecNumber>
    </recommendedName>
</protein>
<dbReference type="GO" id="GO:0005816">
    <property type="term" value="C:spindle pole body"/>
    <property type="evidence" value="ECO:0007669"/>
    <property type="project" value="TreeGrafter"/>
</dbReference>
<feature type="compositionally biased region" description="Basic and acidic residues" evidence="9">
    <location>
        <begin position="490"/>
        <end position="508"/>
    </location>
</feature>
<evidence type="ECO:0000256" key="6">
    <source>
        <dbReference type="ARBA" id="ARBA00022840"/>
    </source>
</evidence>
<dbReference type="InterPro" id="IPR000959">
    <property type="entry name" value="POLO_box_dom"/>
</dbReference>
<dbReference type="Gene3D" id="3.30.1120.30">
    <property type="entry name" value="POLO box domain"/>
    <property type="match status" value="2"/>
</dbReference>
<keyword evidence="2 8" id="KW-0808">Transferase</keyword>
<dbReference type="GO" id="GO:0005737">
    <property type="term" value="C:cytoplasm"/>
    <property type="evidence" value="ECO:0007669"/>
    <property type="project" value="TreeGrafter"/>
</dbReference>
<dbReference type="GO" id="GO:0005524">
    <property type="term" value="F:ATP binding"/>
    <property type="evidence" value="ECO:0007669"/>
    <property type="project" value="UniProtKB-UniRule"/>
</dbReference>
<evidence type="ECO:0000256" key="1">
    <source>
        <dbReference type="ARBA" id="ARBA00022527"/>
    </source>
</evidence>
<dbReference type="Gene3D" id="1.10.510.10">
    <property type="entry name" value="Transferase(Phosphotransferase) domain 1"/>
    <property type="match status" value="1"/>
</dbReference>
<feature type="domain" description="POLO box" evidence="11">
    <location>
        <begin position="615"/>
        <end position="698"/>
    </location>
</feature>
<feature type="binding site" evidence="7">
    <location>
        <position position="109"/>
    </location>
    <ligand>
        <name>ATP</name>
        <dbReference type="ChEBI" id="CHEBI:30616"/>
    </ligand>
</feature>
<feature type="domain" description="Protein kinase" evidence="10">
    <location>
        <begin position="81"/>
        <end position="336"/>
    </location>
</feature>
<dbReference type="SUPFAM" id="SSF56112">
    <property type="entry name" value="Protein kinase-like (PK-like)"/>
    <property type="match status" value="1"/>
</dbReference>
<dbReference type="CDD" id="cd13117">
    <property type="entry name" value="POLO_box_2"/>
    <property type="match status" value="1"/>
</dbReference>
<evidence type="ECO:0000256" key="3">
    <source>
        <dbReference type="ARBA" id="ARBA00022737"/>
    </source>
</evidence>
<evidence type="ECO:0000256" key="5">
    <source>
        <dbReference type="ARBA" id="ARBA00022777"/>
    </source>
</evidence>
<dbReference type="CDD" id="cd14099">
    <property type="entry name" value="STKc_PLK"/>
    <property type="match status" value="1"/>
</dbReference>
<dbReference type="FunFam" id="3.30.200.20:FF:000042">
    <property type="entry name" value="Aurora kinase A"/>
    <property type="match status" value="1"/>
</dbReference>
<feature type="compositionally biased region" description="Low complexity" evidence="9">
    <location>
        <begin position="834"/>
        <end position="853"/>
    </location>
</feature>
<feature type="compositionally biased region" description="Basic and acidic residues" evidence="9">
    <location>
        <begin position="550"/>
        <end position="561"/>
    </location>
</feature>
<dbReference type="OrthoDB" id="408964at2759"/>
<dbReference type="InterPro" id="IPR008271">
    <property type="entry name" value="Ser/Thr_kinase_AS"/>
</dbReference>
<keyword evidence="6 7" id="KW-0067">ATP-binding</keyword>
<gene>
    <name evidence="12" type="ORF">BDN71DRAFT_1392086</name>
</gene>
<dbReference type="InterPro" id="IPR033695">
    <property type="entry name" value="POLO_box_2"/>
</dbReference>
<evidence type="ECO:0000313" key="12">
    <source>
        <dbReference type="EMBL" id="KAF9495094.1"/>
    </source>
</evidence>
<feature type="region of interest" description="Disordered" evidence="9">
    <location>
        <begin position="524"/>
        <end position="570"/>
    </location>
</feature>
<dbReference type="PROSITE" id="PS00107">
    <property type="entry name" value="PROTEIN_KINASE_ATP"/>
    <property type="match status" value="1"/>
</dbReference>
<dbReference type="SUPFAM" id="SSF82615">
    <property type="entry name" value="Polo-box domain"/>
    <property type="match status" value="2"/>
</dbReference>
<keyword evidence="1 8" id="KW-0723">Serine/threonine-protein kinase</keyword>
<dbReference type="PROSITE" id="PS00108">
    <property type="entry name" value="PROTEIN_KINASE_ST"/>
    <property type="match status" value="1"/>
</dbReference>
<comment type="caution">
    <text evidence="12">The sequence shown here is derived from an EMBL/GenBank/DDBJ whole genome shotgun (WGS) entry which is preliminary data.</text>
</comment>
<keyword evidence="5 8" id="KW-0418">Kinase</keyword>
<comment type="catalytic activity">
    <reaction evidence="8">
        <text>L-threonyl-[protein] + ATP = O-phospho-L-threonyl-[protein] + ADP + H(+)</text>
        <dbReference type="Rhea" id="RHEA:46608"/>
        <dbReference type="Rhea" id="RHEA-COMP:11060"/>
        <dbReference type="Rhea" id="RHEA-COMP:11605"/>
        <dbReference type="ChEBI" id="CHEBI:15378"/>
        <dbReference type="ChEBI" id="CHEBI:30013"/>
        <dbReference type="ChEBI" id="CHEBI:30616"/>
        <dbReference type="ChEBI" id="CHEBI:61977"/>
        <dbReference type="ChEBI" id="CHEBI:456216"/>
        <dbReference type="EC" id="2.7.11.21"/>
    </reaction>
</comment>
<dbReference type="EMBL" id="MU154565">
    <property type="protein sequence ID" value="KAF9495094.1"/>
    <property type="molecule type" value="Genomic_DNA"/>
</dbReference>
<dbReference type="GO" id="GO:0000922">
    <property type="term" value="C:spindle pole"/>
    <property type="evidence" value="ECO:0007669"/>
    <property type="project" value="TreeGrafter"/>
</dbReference>
<proteinExistence type="inferred from homology"/>
<dbReference type="FunFam" id="1.10.510.10:FF:000647">
    <property type="entry name" value="Serine/threonine-protein kinase"/>
    <property type="match status" value="1"/>
</dbReference>
<dbReference type="Proteomes" id="UP000807025">
    <property type="component" value="Unassembled WGS sequence"/>
</dbReference>
<feature type="region of interest" description="Disordered" evidence="9">
    <location>
        <begin position="470"/>
        <end position="508"/>
    </location>
</feature>
<dbReference type="GO" id="GO:0004674">
    <property type="term" value="F:protein serine/threonine kinase activity"/>
    <property type="evidence" value="ECO:0007669"/>
    <property type="project" value="UniProtKB-KW"/>
</dbReference>
<evidence type="ECO:0000259" key="11">
    <source>
        <dbReference type="PROSITE" id="PS50078"/>
    </source>
</evidence>